<dbReference type="EMBL" id="JAKELL010000194">
    <property type="protein sequence ID" value="KAH8978927.1"/>
    <property type="molecule type" value="Genomic_DNA"/>
</dbReference>
<dbReference type="Proteomes" id="UP001201163">
    <property type="component" value="Unassembled WGS sequence"/>
</dbReference>
<evidence type="ECO:0000256" key="1">
    <source>
        <dbReference type="ARBA" id="ARBA00005375"/>
    </source>
</evidence>
<dbReference type="InterPro" id="IPR050645">
    <property type="entry name" value="Histidine_acid_phosphatase"/>
</dbReference>
<comment type="similarity">
    <text evidence="1">Belongs to the histidine acid phosphatase family.</text>
</comment>
<evidence type="ECO:0000313" key="4">
    <source>
        <dbReference type="Proteomes" id="UP001201163"/>
    </source>
</evidence>
<name>A0AAD4L5F7_9AGAM</name>
<feature type="chain" id="PRO_5042024004" evidence="2">
    <location>
        <begin position="21"/>
        <end position="445"/>
    </location>
</feature>
<evidence type="ECO:0000256" key="2">
    <source>
        <dbReference type="SAM" id="SignalP"/>
    </source>
</evidence>
<accession>A0AAD4L5F7</accession>
<comment type="caution">
    <text evidence="3">The sequence shown here is derived from an EMBL/GenBank/DDBJ whole genome shotgun (WGS) entry which is preliminary data.</text>
</comment>
<organism evidence="3 4">
    <name type="scientific">Lactarius akahatsu</name>
    <dbReference type="NCBI Taxonomy" id="416441"/>
    <lineage>
        <taxon>Eukaryota</taxon>
        <taxon>Fungi</taxon>
        <taxon>Dikarya</taxon>
        <taxon>Basidiomycota</taxon>
        <taxon>Agaricomycotina</taxon>
        <taxon>Agaricomycetes</taxon>
        <taxon>Russulales</taxon>
        <taxon>Russulaceae</taxon>
        <taxon>Lactarius</taxon>
    </lineage>
</organism>
<keyword evidence="2" id="KW-0732">Signal</keyword>
<sequence>MPTFPVILTSLLLGAQLSLASPTVSRLRRWDISSYCNAPHVNVSHYEPPEEGEELLHLSIMMRHHKRTPSTLVPDELEINNGVPWDCSGVNQFTYDGGGGRLSNAVTIPPGHPFKEQIWTGSCEVGQLTPGGFQDSKTHGKDLWEVYHAQLGFLQAVQPSEISVRTTHVDRTKHVASGVLAGMDPSSAKRKWPAHAQPELESNIDSLVPNYKCPRADSLLSAAQAAPFWQDVLKRNSALKKRLDTVLGTENSTISLSSFVLYQDILTARTCNDHPLPCNAAGDCVSEEDAEEIFELGNFELDYLFHLAENATEYVQLTFGVFFSELANALEAPEHRLALYVAHDLSVIRLAAGLEIFPLRWPRLGSEIVLEIWRDGNNDRFVRVLYDGETVDSLKWTPFYEFLDLLRRQVPDHIVERCAEASLSVQVSGKVKGTEWSQEPFTFQY</sequence>
<reference evidence="3" key="1">
    <citation type="submission" date="2022-01" db="EMBL/GenBank/DDBJ databases">
        <title>Comparative genomics reveals a dynamic genome evolution in the ectomycorrhizal milk-cap (Lactarius) mushrooms.</title>
        <authorList>
            <consortium name="DOE Joint Genome Institute"/>
            <person name="Lebreton A."/>
            <person name="Tang N."/>
            <person name="Kuo A."/>
            <person name="LaButti K."/>
            <person name="Drula E."/>
            <person name="Barry K."/>
            <person name="Clum A."/>
            <person name="Lipzen A."/>
            <person name="Mousain D."/>
            <person name="Ng V."/>
            <person name="Wang R."/>
            <person name="Wang X."/>
            <person name="Dai Y."/>
            <person name="Henrissat B."/>
            <person name="Grigoriev I.V."/>
            <person name="Guerin-Laguette A."/>
            <person name="Yu F."/>
            <person name="Martin F.M."/>
        </authorList>
    </citation>
    <scope>NUCLEOTIDE SEQUENCE</scope>
    <source>
        <strain evidence="3">QP</strain>
    </source>
</reference>
<dbReference type="InterPro" id="IPR000560">
    <property type="entry name" value="His_Pase_clade-2"/>
</dbReference>
<feature type="signal peptide" evidence="2">
    <location>
        <begin position="1"/>
        <end position="20"/>
    </location>
</feature>
<dbReference type="Gene3D" id="3.40.50.1240">
    <property type="entry name" value="Phosphoglycerate mutase-like"/>
    <property type="match status" value="1"/>
</dbReference>
<dbReference type="InterPro" id="IPR029033">
    <property type="entry name" value="His_PPase_superfam"/>
</dbReference>
<dbReference type="Pfam" id="PF00328">
    <property type="entry name" value="His_Phos_2"/>
    <property type="match status" value="1"/>
</dbReference>
<dbReference type="CDD" id="cd07061">
    <property type="entry name" value="HP_HAP_like"/>
    <property type="match status" value="1"/>
</dbReference>
<dbReference type="PANTHER" id="PTHR11567:SF195">
    <property type="entry name" value="ACID PHOSPHATASE, PUTATIVE (AFU_ORTHOLOGUE AFUA_3G14570)-RELATED"/>
    <property type="match status" value="1"/>
</dbReference>
<gene>
    <name evidence="3" type="ORF">EDB92DRAFT_1806959</name>
</gene>
<dbReference type="SUPFAM" id="SSF53254">
    <property type="entry name" value="Phosphoglycerate mutase-like"/>
    <property type="match status" value="1"/>
</dbReference>
<evidence type="ECO:0000313" key="3">
    <source>
        <dbReference type="EMBL" id="KAH8978927.1"/>
    </source>
</evidence>
<protein>
    <submittedName>
        <fullName evidence="3">Phosphoglycerate mutase-like protein</fullName>
    </submittedName>
</protein>
<dbReference type="AlphaFoldDB" id="A0AAD4L5F7"/>
<proteinExistence type="inferred from homology"/>
<dbReference type="GO" id="GO:0016791">
    <property type="term" value="F:phosphatase activity"/>
    <property type="evidence" value="ECO:0007669"/>
    <property type="project" value="TreeGrafter"/>
</dbReference>
<dbReference type="PANTHER" id="PTHR11567">
    <property type="entry name" value="ACID PHOSPHATASE-RELATED"/>
    <property type="match status" value="1"/>
</dbReference>
<keyword evidence="4" id="KW-1185">Reference proteome</keyword>